<evidence type="ECO:0000256" key="5">
    <source>
        <dbReference type="ARBA" id="ARBA00022989"/>
    </source>
</evidence>
<keyword evidence="2" id="KW-0813">Transport</keyword>
<keyword evidence="5 7" id="KW-1133">Transmembrane helix</keyword>
<keyword evidence="4 7" id="KW-0812">Transmembrane</keyword>
<dbReference type="InterPro" id="IPR036259">
    <property type="entry name" value="MFS_trans_sf"/>
</dbReference>
<comment type="subcellular location">
    <subcellularLocation>
        <location evidence="1">Cell membrane</location>
        <topology evidence="1">Multi-pass membrane protein</topology>
    </subcellularLocation>
</comment>
<evidence type="ECO:0000313" key="9">
    <source>
        <dbReference type="EMBL" id="EWT04822.1"/>
    </source>
</evidence>
<feature type="transmembrane region" description="Helical" evidence="7">
    <location>
        <begin position="273"/>
        <end position="298"/>
    </location>
</feature>
<dbReference type="RefSeq" id="WP_034719405.1">
    <property type="nucleotide sequence ID" value="NZ_AWQS01000181.1"/>
</dbReference>
<protein>
    <recommendedName>
        <fullName evidence="8">Major facilitator superfamily (MFS) profile domain-containing protein</fullName>
    </recommendedName>
</protein>
<keyword evidence="10" id="KW-1185">Reference proteome</keyword>
<reference evidence="10" key="1">
    <citation type="submission" date="2013-08" db="EMBL/GenBank/DDBJ databases">
        <title>Intrasporangium oryzae NRRL B-24470.</title>
        <authorList>
            <person name="Liu H."/>
            <person name="Wang G."/>
        </authorList>
    </citation>
    <scope>NUCLEOTIDE SEQUENCE [LARGE SCALE GENOMIC DNA]</scope>
    <source>
        <strain evidence="10">Q5-1</strain>
    </source>
</reference>
<organism evidence="9 10">
    <name type="scientific">Intrasporangium chromatireducens Q5-1</name>
    <dbReference type="NCBI Taxonomy" id="584657"/>
    <lineage>
        <taxon>Bacteria</taxon>
        <taxon>Bacillati</taxon>
        <taxon>Actinomycetota</taxon>
        <taxon>Actinomycetes</taxon>
        <taxon>Micrococcales</taxon>
        <taxon>Intrasporangiaceae</taxon>
        <taxon>Intrasporangium</taxon>
    </lineage>
</organism>
<proteinExistence type="predicted"/>
<feature type="transmembrane region" description="Helical" evidence="7">
    <location>
        <begin position="208"/>
        <end position="228"/>
    </location>
</feature>
<dbReference type="OrthoDB" id="9812221at2"/>
<dbReference type="Gene3D" id="1.20.1720.10">
    <property type="entry name" value="Multidrug resistance protein D"/>
    <property type="match status" value="1"/>
</dbReference>
<sequence length="472" mass="47289">MPAESGAGPPRLTTTDSGPSRIAYVALLACSTLGTLASTLLSAPINVIARDLAASPQGIVLAVSAFTLAMVVCAPVVGWMCERFGSRVVLSGSLALMAAAQVGAALSQDLRFLVLMRAVQGLACSAIPPAVQQVLGYHWAEHKVRVMAAWATAIGLGQAVGPALGGFIADTLGWRAVFVAHAGLSLILLLLSLTVVPSVAKTPARLDVPSMATLVVGVGAVIGALTWAGQGGDLHLVLSVAAAGGLTLGAFAWRARGGGRSFVAWEVLVDLRYTASSAAAGTVMACLGVAVVATPLHLGRDVGLGPAAIGLIMLTLALAMTACAPLSTRLTNRFTQWRVLRLGLTLLAAGLVALPLAAMTGTPARVVAVTVTGLALAGGGIGISQATSALGLMTSRAAAHGAALGLHNMTRFAGLAVGYAWVALTYPSGHLRLVYAGPVVLVAGSWAFAARAGAAGDTVASADAAQVAADAR</sequence>
<dbReference type="GO" id="GO:0005886">
    <property type="term" value="C:plasma membrane"/>
    <property type="evidence" value="ECO:0007669"/>
    <property type="project" value="UniProtKB-SubCell"/>
</dbReference>
<feature type="transmembrane region" description="Helical" evidence="7">
    <location>
        <begin position="339"/>
        <end position="358"/>
    </location>
</feature>
<dbReference type="GO" id="GO:0022857">
    <property type="term" value="F:transmembrane transporter activity"/>
    <property type="evidence" value="ECO:0007669"/>
    <property type="project" value="InterPro"/>
</dbReference>
<evidence type="ECO:0000256" key="3">
    <source>
        <dbReference type="ARBA" id="ARBA00022475"/>
    </source>
</evidence>
<dbReference type="PANTHER" id="PTHR42718">
    <property type="entry name" value="MAJOR FACILITATOR SUPERFAMILY MULTIDRUG TRANSPORTER MFSC"/>
    <property type="match status" value="1"/>
</dbReference>
<accession>W9GI25</accession>
<dbReference type="Proteomes" id="UP000019494">
    <property type="component" value="Unassembled WGS sequence"/>
</dbReference>
<evidence type="ECO:0000256" key="1">
    <source>
        <dbReference type="ARBA" id="ARBA00004651"/>
    </source>
</evidence>
<dbReference type="PROSITE" id="PS50850">
    <property type="entry name" value="MFS"/>
    <property type="match status" value="1"/>
</dbReference>
<feature type="transmembrane region" description="Helical" evidence="7">
    <location>
        <begin position="364"/>
        <end position="383"/>
    </location>
</feature>
<feature type="transmembrane region" description="Helical" evidence="7">
    <location>
        <begin position="304"/>
        <end position="327"/>
    </location>
</feature>
<evidence type="ECO:0000256" key="2">
    <source>
        <dbReference type="ARBA" id="ARBA00022448"/>
    </source>
</evidence>
<feature type="transmembrane region" description="Helical" evidence="7">
    <location>
        <begin position="86"/>
        <end position="107"/>
    </location>
</feature>
<feature type="transmembrane region" description="Helical" evidence="7">
    <location>
        <begin position="59"/>
        <end position="80"/>
    </location>
</feature>
<keyword evidence="6 7" id="KW-0472">Membrane</keyword>
<gene>
    <name evidence="9" type="ORF">N864_05995</name>
</gene>
<evidence type="ECO:0000259" key="8">
    <source>
        <dbReference type="PROSITE" id="PS50850"/>
    </source>
</evidence>
<feature type="transmembrane region" description="Helical" evidence="7">
    <location>
        <begin position="174"/>
        <end position="196"/>
    </location>
</feature>
<dbReference type="InterPro" id="IPR011701">
    <property type="entry name" value="MFS"/>
</dbReference>
<dbReference type="Gene3D" id="1.20.1250.20">
    <property type="entry name" value="MFS general substrate transporter like domains"/>
    <property type="match status" value="1"/>
</dbReference>
<evidence type="ECO:0000256" key="4">
    <source>
        <dbReference type="ARBA" id="ARBA00022692"/>
    </source>
</evidence>
<evidence type="ECO:0000256" key="7">
    <source>
        <dbReference type="SAM" id="Phobius"/>
    </source>
</evidence>
<dbReference type="PANTHER" id="PTHR42718:SF46">
    <property type="entry name" value="BLR6921 PROTEIN"/>
    <property type="match status" value="1"/>
</dbReference>
<evidence type="ECO:0000256" key="6">
    <source>
        <dbReference type="ARBA" id="ARBA00023136"/>
    </source>
</evidence>
<comment type="caution">
    <text evidence="9">The sequence shown here is derived from an EMBL/GenBank/DDBJ whole genome shotgun (WGS) entry which is preliminary data.</text>
</comment>
<feature type="domain" description="Major facilitator superfamily (MFS) profile" evidence="8">
    <location>
        <begin position="23"/>
        <end position="455"/>
    </location>
</feature>
<dbReference type="InterPro" id="IPR020846">
    <property type="entry name" value="MFS_dom"/>
</dbReference>
<dbReference type="Pfam" id="PF07690">
    <property type="entry name" value="MFS_1"/>
    <property type="match status" value="1"/>
</dbReference>
<dbReference type="AlphaFoldDB" id="W9GI25"/>
<dbReference type="PATRIC" id="fig|584657.3.peg.3302"/>
<evidence type="ECO:0000313" key="10">
    <source>
        <dbReference type="Proteomes" id="UP000019494"/>
    </source>
</evidence>
<dbReference type="EMBL" id="AWQS01000181">
    <property type="protein sequence ID" value="EWT04822.1"/>
    <property type="molecule type" value="Genomic_DNA"/>
</dbReference>
<dbReference type="SUPFAM" id="SSF103473">
    <property type="entry name" value="MFS general substrate transporter"/>
    <property type="match status" value="1"/>
</dbReference>
<feature type="transmembrane region" description="Helical" evidence="7">
    <location>
        <begin position="22"/>
        <end position="47"/>
    </location>
</feature>
<name>W9GI25_9MICO</name>
<keyword evidence="3" id="KW-1003">Cell membrane</keyword>
<feature type="transmembrane region" description="Helical" evidence="7">
    <location>
        <begin position="234"/>
        <end position="253"/>
    </location>
</feature>
<feature type="transmembrane region" description="Helical" evidence="7">
    <location>
        <begin position="147"/>
        <end position="168"/>
    </location>
</feature>